<protein>
    <submittedName>
        <fullName evidence="2">Uncharacterized protein</fullName>
    </submittedName>
</protein>
<feature type="compositionally biased region" description="Low complexity" evidence="1">
    <location>
        <begin position="466"/>
        <end position="481"/>
    </location>
</feature>
<feature type="region of interest" description="Disordered" evidence="1">
    <location>
        <begin position="96"/>
        <end position="229"/>
    </location>
</feature>
<name>A0A1Y2F5J0_9BASI</name>
<feature type="compositionally biased region" description="Low complexity" evidence="1">
    <location>
        <begin position="100"/>
        <end position="111"/>
    </location>
</feature>
<feature type="compositionally biased region" description="Acidic residues" evidence="1">
    <location>
        <begin position="142"/>
        <end position="165"/>
    </location>
</feature>
<gene>
    <name evidence="2" type="ORF">BCR35DRAFT_304964</name>
</gene>
<dbReference type="InParanoid" id="A0A1Y2F5J0"/>
<dbReference type="EMBL" id="MCGR01000028">
    <property type="protein sequence ID" value="ORY78927.1"/>
    <property type="molecule type" value="Genomic_DNA"/>
</dbReference>
<reference evidence="2 3" key="1">
    <citation type="submission" date="2016-07" db="EMBL/GenBank/DDBJ databases">
        <title>Pervasive Adenine N6-methylation of Active Genes in Fungi.</title>
        <authorList>
            <consortium name="DOE Joint Genome Institute"/>
            <person name="Mondo S.J."/>
            <person name="Dannebaum R.O."/>
            <person name="Kuo R.C."/>
            <person name="Labutti K."/>
            <person name="Haridas S."/>
            <person name="Kuo A."/>
            <person name="Salamov A."/>
            <person name="Ahrendt S.R."/>
            <person name="Lipzen A."/>
            <person name="Sullivan W."/>
            <person name="Andreopoulos W.B."/>
            <person name="Clum A."/>
            <person name="Lindquist E."/>
            <person name="Daum C."/>
            <person name="Ramamoorthy G.K."/>
            <person name="Gryganskyi A."/>
            <person name="Culley D."/>
            <person name="Magnuson J.K."/>
            <person name="James T.Y."/>
            <person name="O'Malley M.A."/>
            <person name="Stajich J.E."/>
            <person name="Spatafora J.W."/>
            <person name="Visel A."/>
            <person name="Grigoriev I.V."/>
        </authorList>
    </citation>
    <scope>NUCLEOTIDE SEQUENCE [LARGE SCALE GENOMIC DNA]</scope>
    <source>
        <strain evidence="2 3">62-1032</strain>
    </source>
</reference>
<dbReference type="AlphaFoldDB" id="A0A1Y2F5J0"/>
<sequence length="665" mass="68946">MSTYSASPAPGAAPARIRVVSHPPLPPLRAWLPLTGKHTVGDLEPSLLNMLKGVQAIEFELQGFALLKESPCSILDPANDILDIKAVEGASTSSLPVSHAAAPTPQSVAAPAPAPAPKPNGSTANGPPPPSSSSDNDSSSDSSDEPSDDSSSDSDSSDSDSDAEPEQLSTKPPAPKTMTNGAARPAKRARSASSSSSSGSSSSSSGSSSSPLPLPTTTASNPLALPSTSALHLPSLGAASLLPLASTSTTTKTGDGAQPTVAPGQGLARTKSRNARKRLLKASREAEEAARREAAKAYEEGLGEMEVDGVVDAAPIASTSHLPPTPFISTPIPSTSTSKPLPLDPYSSIHGPQLDMLHLASGNKNKKKTIIGLGNSSGKGSRMKLGTKITFLDEPQRVWGTTPAPAQEEKGKKAMEIPLPPSPKHVPDSPPHSAALDLAITTTTSAPPPSTPIATSKPSKKKRKSLASTSPAPSVAASTQALPPSKRTDLPPNIVVTSVNVEAKHWEAGVGEVVLGTSADWGGWTKEAPVLVEVGSGEAVAGGVEKAEVVEEDWGVAWKGWVPGWKVEERFAKGGAGLRKLAREEGKEGMKVATRVGFFLFFSLLSARSLTPSPDGDTDPRPQPPHLRSRAFPQIRPSPFPRRHHLPAYQAPPVLPSSLTHRRGR</sequence>
<feature type="compositionally biased region" description="Low complexity" evidence="1">
    <location>
        <begin position="247"/>
        <end position="257"/>
    </location>
</feature>
<dbReference type="OrthoDB" id="74813at2759"/>
<organism evidence="2 3">
    <name type="scientific">Leucosporidium creatinivorum</name>
    <dbReference type="NCBI Taxonomy" id="106004"/>
    <lineage>
        <taxon>Eukaryota</taxon>
        <taxon>Fungi</taxon>
        <taxon>Dikarya</taxon>
        <taxon>Basidiomycota</taxon>
        <taxon>Pucciniomycotina</taxon>
        <taxon>Microbotryomycetes</taxon>
        <taxon>Leucosporidiales</taxon>
        <taxon>Leucosporidium</taxon>
    </lineage>
</organism>
<dbReference type="Proteomes" id="UP000193467">
    <property type="component" value="Unassembled WGS sequence"/>
</dbReference>
<evidence type="ECO:0000313" key="2">
    <source>
        <dbReference type="EMBL" id="ORY78927.1"/>
    </source>
</evidence>
<comment type="caution">
    <text evidence="2">The sequence shown here is derived from an EMBL/GenBank/DDBJ whole genome shotgun (WGS) entry which is preliminary data.</text>
</comment>
<proteinExistence type="predicted"/>
<feature type="region of interest" description="Disordered" evidence="1">
    <location>
        <begin position="399"/>
        <end position="492"/>
    </location>
</feature>
<evidence type="ECO:0000256" key="1">
    <source>
        <dbReference type="SAM" id="MobiDB-lite"/>
    </source>
</evidence>
<dbReference type="STRING" id="106004.A0A1Y2F5J0"/>
<feature type="compositionally biased region" description="Low complexity" evidence="1">
    <location>
        <begin position="132"/>
        <end position="141"/>
    </location>
</feature>
<accession>A0A1Y2F5J0</accession>
<evidence type="ECO:0000313" key="3">
    <source>
        <dbReference type="Proteomes" id="UP000193467"/>
    </source>
</evidence>
<feature type="region of interest" description="Disordered" evidence="1">
    <location>
        <begin position="247"/>
        <end position="286"/>
    </location>
</feature>
<keyword evidence="3" id="KW-1185">Reference proteome</keyword>
<feature type="compositionally biased region" description="Pro residues" evidence="1">
    <location>
        <begin position="418"/>
        <end position="430"/>
    </location>
</feature>
<feature type="compositionally biased region" description="Basic residues" evidence="1">
    <location>
        <begin position="270"/>
        <end position="281"/>
    </location>
</feature>
<feature type="region of interest" description="Disordered" evidence="1">
    <location>
        <begin position="611"/>
        <end position="665"/>
    </location>
</feature>
<feature type="compositionally biased region" description="Low complexity" evidence="1">
    <location>
        <begin position="191"/>
        <end position="210"/>
    </location>
</feature>